<keyword evidence="2" id="KW-1185">Reference proteome</keyword>
<gene>
    <name evidence="1" type="ORF">ACFPQ4_07670</name>
</gene>
<dbReference type="Gene3D" id="3.30.470.20">
    <property type="entry name" value="ATP-grasp fold, B domain"/>
    <property type="match status" value="1"/>
</dbReference>
<dbReference type="SUPFAM" id="SSF56059">
    <property type="entry name" value="Glutathione synthetase ATP-binding domain-like"/>
    <property type="match status" value="1"/>
</dbReference>
<proteinExistence type="predicted"/>
<dbReference type="InterPro" id="IPR026838">
    <property type="entry name" value="YheC/D"/>
</dbReference>
<organism evidence="1 2">
    <name type="scientific">Cohnella yongneupensis</name>
    <dbReference type="NCBI Taxonomy" id="425006"/>
    <lineage>
        <taxon>Bacteria</taxon>
        <taxon>Bacillati</taxon>
        <taxon>Bacillota</taxon>
        <taxon>Bacilli</taxon>
        <taxon>Bacillales</taxon>
        <taxon>Paenibacillaceae</taxon>
        <taxon>Cohnella</taxon>
    </lineage>
</organism>
<accession>A0ABW0QWY9</accession>
<protein>
    <submittedName>
        <fullName evidence="1">YheC/YheD family protein</fullName>
    </submittedName>
</protein>
<comment type="caution">
    <text evidence="1">The sequence shown here is derived from an EMBL/GenBank/DDBJ whole genome shotgun (WGS) entry which is preliminary data.</text>
</comment>
<dbReference type="Proteomes" id="UP001596108">
    <property type="component" value="Unassembled WGS sequence"/>
</dbReference>
<evidence type="ECO:0000313" key="1">
    <source>
        <dbReference type="EMBL" id="MFC5529325.1"/>
    </source>
</evidence>
<dbReference type="RefSeq" id="WP_378111195.1">
    <property type="nucleotide sequence ID" value="NZ_JBHSNC010000024.1"/>
</dbReference>
<reference evidence="2" key="1">
    <citation type="journal article" date="2019" name="Int. J. Syst. Evol. Microbiol.">
        <title>The Global Catalogue of Microorganisms (GCM) 10K type strain sequencing project: providing services to taxonomists for standard genome sequencing and annotation.</title>
        <authorList>
            <consortium name="The Broad Institute Genomics Platform"/>
            <consortium name="The Broad Institute Genome Sequencing Center for Infectious Disease"/>
            <person name="Wu L."/>
            <person name="Ma J."/>
        </authorList>
    </citation>
    <scope>NUCLEOTIDE SEQUENCE [LARGE SCALE GENOMIC DNA]</scope>
    <source>
        <strain evidence="2">CGMCC 1.18578</strain>
    </source>
</reference>
<evidence type="ECO:0000313" key="2">
    <source>
        <dbReference type="Proteomes" id="UP001596108"/>
    </source>
</evidence>
<name>A0ABW0QWY9_9BACL</name>
<dbReference type="EMBL" id="JBHSNC010000024">
    <property type="protein sequence ID" value="MFC5529325.1"/>
    <property type="molecule type" value="Genomic_DNA"/>
</dbReference>
<sequence length="390" mass="43103">MLALFPDSKSFVLSDSPSALGVLVCERDGIAPFAEGAYIRRLSLVADAIGIALVVFAPWTWDARSDSVRGWTWNKREQRWIARARKLPRVVYDRAWPATEVEKRRFQVALGRIRAARALIFLNSRLPHKGKVGEMLARDPAYAALVPPTAPYKGPHSLRAWLREHDGSAFLKPVAGSQGKRVISYKRDNDGKVELAGRTSSNRSFSFTAATEQDALNRLHRWIGSHAYIMQPLLELHTADGKPFDLRSLLQKNKSGRWTVTGVAARVGAAGTVTANLHGGGRAMHPGDVLEPLLGEERARTVEQRIRAISLRLASWCEESFGRFAEIGLDFGVDRSGKLWFLEANSKPGRAAMGSAGKEATQQAVVRPLSYASTILLRPSGRVIHEFDHL</sequence>
<dbReference type="Pfam" id="PF14398">
    <property type="entry name" value="ATPgrasp_YheCD"/>
    <property type="match status" value="1"/>
</dbReference>